<dbReference type="EC" id="3.4.14.11" evidence="3"/>
<dbReference type="Gene3D" id="3.40.50.1820">
    <property type="entry name" value="alpha/beta hydrolase"/>
    <property type="match status" value="1"/>
</dbReference>
<dbReference type="RefSeq" id="WP_167335015.1">
    <property type="nucleotide sequence ID" value="NZ_CP081000.1"/>
</dbReference>
<dbReference type="EMBL" id="UGQQ01000002">
    <property type="protein sequence ID" value="SUA28491.1"/>
    <property type="molecule type" value="Genomic_DNA"/>
</dbReference>
<name>A0A378W8G6_9MYCO</name>
<protein>
    <submittedName>
        <fullName evidence="3">X-Pro dipeptidyl-peptidase (S15 family) protein</fullName>
        <ecNumber evidence="3">3.1.1.84</ecNumber>
        <ecNumber evidence="3">3.4.14.11</ecNumber>
    </submittedName>
</protein>
<dbReference type="EC" id="3.1.1.84" evidence="3"/>
<dbReference type="Proteomes" id="UP000254945">
    <property type="component" value="Unassembled WGS sequence"/>
</dbReference>
<feature type="domain" description="Xaa-Pro dipeptidyl-peptidase C-terminal" evidence="2">
    <location>
        <begin position="307"/>
        <end position="544"/>
    </location>
</feature>
<accession>A0A378W8G6</accession>
<proteinExistence type="predicted"/>
<sequence length="552" mass="61526">MQHHTNGLYPTQHHRQRRDEPVALIYQRDVPIPLTDGTLLRANLYRPIDGQPAPVIMTFGHYGKDTPLAIRNAEHFHGAGGGVFLNWETPDPEYWVPRGYAVLRVDARGAGASPGHLHPLSAQTARDFYDTIEWAGTQPWSTGRVGLLGISYYGMSQWAVAALKPPHLAAMIPWEAGSDIYREFLRHGGILNADFIRMWTANAAATQHDGLPDAPLTSSERQHLRTDVYDAAKAHPLNDDFYEQWIPDLADIEVPFVSVGNWGNHILHLRGNIEAFTQARSPHKWLRLITGDHFMPFYAPEALALQEAFLGHYLKGHDTGWLDQPPVRVAIRHPDGITWHDDTAWPLSGTNWIDLHLDATTMTLRSEQPQANGQADFDAPHGGITFTYTATEATEIIGPLAVHLHASSTSPDMDLYVVLRHNRSDGTEHAGIDSSGAKTPVLTQGWLRASHRATDPTQSLPYKPWHTHDHEQLLTPGDIVALSIEILPTSLVLEPGDQLILDISAHDHPTFMFRMDTDPDDRPTERFDGIYTIHTGPDHPATLHLPVIPTES</sequence>
<dbReference type="SMART" id="SM00939">
    <property type="entry name" value="PepX_C"/>
    <property type="match status" value="1"/>
</dbReference>
<dbReference type="InterPro" id="IPR050585">
    <property type="entry name" value="Xaa-Pro_dipeptidyl-ppase/CocE"/>
</dbReference>
<gene>
    <name evidence="3" type="primary">cocE_2</name>
    <name evidence="3" type="ORF">NCTC4524_04471</name>
</gene>
<dbReference type="SUPFAM" id="SSF53474">
    <property type="entry name" value="alpha/beta-Hydrolases"/>
    <property type="match status" value="1"/>
</dbReference>
<dbReference type="Gene3D" id="1.10.3020.20">
    <property type="match status" value="1"/>
</dbReference>
<dbReference type="PANTHER" id="PTHR43056">
    <property type="entry name" value="PEPTIDASE S9 PROLYL OLIGOPEPTIDASE"/>
    <property type="match status" value="1"/>
</dbReference>
<evidence type="ECO:0000313" key="3">
    <source>
        <dbReference type="EMBL" id="SUA28491.1"/>
    </source>
</evidence>
<organism evidence="3 4">
    <name type="scientific">Mycolicibacterium senegalense</name>
    <dbReference type="NCBI Taxonomy" id="1796"/>
    <lineage>
        <taxon>Bacteria</taxon>
        <taxon>Bacillati</taxon>
        <taxon>Actinomycetota</taxon>
        <taxon>Actinomycetes</taxon>
        <taxon>Mycobacteriales</taxon>
        <taxon>Mycobacteriaceae</taxon>
        <taxon>Mycolicibacterium</taxon>
    </lineage>
</organism>
<dbReference type="InterPro" id="IPR000383">
    <property type="entry name" value="Xaa-Pro-like_dom"/>
</dbReference>
<dbReference type="NCBIfam" id="TIGR00976">
    <property type="entry name" value="CocE_NonD"/>
    <property type="match status" value="1"/>
</dbReference>
<dbReference type="InterPro" id="IPR008979">
    <property type="entry name" value="Galactose-bd-like_sf"/>
</dbReference>
<dbReference type="PANTHER" id="PTHR43056:SF10">
    <property type="entry name" value="COCE_NOND FAMILY, PUTATIVE (AFU_ORTHOLOGUE AFUA_7G00600)-RELATED"/>
    <property type="match status" value="1"/>
</dbReference>
<evidence type="ECO:0000313" key="4">
    <source>
        <dbReference type="Proteomes" id="UP000254945"/>
    </source>
</evidence>
<dbReference type="AlphaFoldDB" id="A0A378W8G6"/>
<keyword evidence="1 3" id="KW-0378">Hydrolase</keyword>
<dbReference type="Pfam" id="PF08530">
    <property type="entry name" value="PepX_C"/>
    <property type="match status" value="1"/>
</dbReference>
<dbReference type="Gene3D" id="2.60.120.260">
    <property type="entry name" value="Galactose-binding domain-like"/>
    <property type="match status" value="1"/>
</dbReference>
<dbReference type="InterPro" id="IPR005674">
    <property type="entry name" value="CocE/Ser_esterase"/>
</dbReference>
<evidence type="ECO:0000256" key="1">
    <source>
        <dbReference type="ARBA" id="ARBA00022801"/>
    </source>
</evidence>
<dbReference type="InterPro" id="IPR013736">
    <property type="entry name" value="Xaa-Pro_dipept_C"/>
</dbReference>
<dbReference type="SUPFAM" id="SSF49785">
    <property type="entry name" value="Galactose-binding domain-like"/>
    <property type="match status" value="1"/>
</dbReference>
<dbReference type="GO" id="GO:0008239">
    <property type="term" value="F:dipeptidyl-peptidase activity"/>
    <property type="evidence" value="ECO:0007669"/>
    <property type="project" value="UniProtKB-EC"/>
</dbReference>
<reference evidence="3 4" key="1">
    <citation type="submission" date="2018-06" db="EMBL/GenBank/DDBJ databases">
        <authorList>
            <consortium name="Pathogen Informatics"/>
            <person name="Doyle S."/>
        </authorList>
    </citation>
    <scope>NUCLEOTIDE SEQUENCE [LARGE SCALE GENOMIC DNA]</scope>
    <source>
        <strain evidence="3 4">NCTC4524</strain>
    </source>
</reference>
<evidence type="ECO:0000259" key="2">
    <source>
        <dbReference type="SMART" id="SM00939"/>
    </source>
</evidence>
<dbReference type="Pfam" id="PF02129">
    <property type="entry name" value="Peptidase_S15"/>
    <property type="match status" value="1"/>
</dbReference>
<dbReference type="InterPro" id="IPR029058">
    <property type="entry name" value="AB_hydrolase_fold"/>
</dbReference>